<dbReference type="Proteomes" id="UP000007800">
    <property type="component" value="Unassembled WGS sequence"/>
</dbReference>
<dbReference type="InterPro" id="IPR014756">
    <property type="entry name" value="Ig_E-set"/>
</dbReference>
<gene>
    <name evidence="2" type="ORF">Pmar_PMAR002539</name>
</gene>
<dbReference type="AlphaFoldDB" id="C5LJY2"/>
<evidence type="ECO:0000313" key="2">
    <source>
        <dbReference type="EMBL" id="EER02962.1"/>
    </source>
</evidence>
<evidence type="ECO:0000313" key="3">
    <source>
        <dbReference type="Proteomes" id="UP000007800"/>
    </source>
</evidence>
<dbReference type="InterPro" id="IPR017868">
    <property type="entry name" value="Filamin/ABP280_repeat-like"/>
</dbReference>
<dbReference type="OrthoDB" id="447284at2759"/>
<dbReference type="InterPro" id="IPR001298">
    <property type="entry name" value="Filamin/ABP280_rpt"/>
</dbReference>
<dbReference type="EMBL" id="GG682628">
    <property type="protein sequence ID" value="EER02962.1"/>
    <property type="molecule type" value="Genomic_DNA"/>
</dbReference>
<sequence>MRNVGCGDRTCVCVLGPVTGNQLLRIRCVGATSAQGTVTVRFSTAKHTADSIGTVVDDNTIECLTPAVIQTIGPKRCEVRFAIGAKDFTTTVTHYDYYLNTIAEKSLCYGPGLLNDGEAGKENRFIIQGRNNLGENRTSGADKFVISVMQDGEELYDESTCFHDFDNGRYEVTYTAKAGGGDITVRVNLIDENDKEQPIRGSPFTATCCETAKPRANEYAGPLVVGFITKSVKELEEFFKATDAGINIKLNAGDVKSLIKVKNYIKTMYEEEERLILKQDEVLESLGVSWDTIPR</sequence>
<feature type="repeat" description="Filamin" evidence="1">
    <location>
        <begin position="103"/>
        <end position="208"/>
    </location>
</feature>
<name>C5LJY2_PERM5</name>
<protein>
    <submittedName>
        <fullName evidence="2">Uncharacterized protein</fullName>
    </submittedName>
</protein>
<dbReference type="InterPro" id="IPR013783">
    <property type="entry name" value="Ig-like_fold"/>
</dbReference>
<keyword evidence="3" id="KW-1185">Reference proteome</keyword>
<dbReference type="PROSITE" id="PS50194">
    <property type="entry name" value="FILAMIN_REPEAT"/>
    <property type="match status" value="1"/>
</dbReference>
<evidence type="ECO:0000256" key="1">
    <source>
        <dbReference type="PROSITE-ProRule" id="PRU00087"/>
    </source>
</evidence>
<dbReference type="Pfam" id="PF00630">
    <property type="entry name" value="Filamin"/>
    <property type="match status" value="1"/>
</dbReference>
<dbReference type="SMART" id="SM00557">
    <property type="entry name" value="IG_FLMN"/>
    <property type="match status" value="1"/>
</dbReference>
<dbReference type="SUPFAM" id="SSF81296">
    <property type="entry name" value="E set domains"/>
    <property type="match status" value="1"/>
</dbReference>
<dbReference type="GeneID" id="9051455"/>
<accession>C5LJY2</accession>
<proteinExistence type="predicted"/>
<organism evidence="3">
    <name type="scientific">Perkinsus marinus (strain ATCC 50983 / TXsc)</name>
    <dbReference type="NCBI Taxonomy" id="423536"/>
    <lineage>
        <taxon>Eukaryota</taxon>
        <taxon>Sar</taxon>
        <taxon>Alveolata</taxon>
        <taxon>Perkinsozoa</taxon>
        <taxon>Perkinsea</taxon>
        <taxon>Perkinsida</taxon>
        <taxon>Perkinsidae</taxon>
        <taxon>Perkinsus</taxon>
    </lineage>
</organism>
<reference evidence="2 3" key="1">
    <citation type="submission" date="2008-07" db="EMBL/GenBank/DDBJ databases">
        <authorList>
            <person name="El-Sayed N."/>
            <person name="Caler E."/>
            <person name="Inman J."/>
            <person name="Amedeo P."/>
            <person name="Hass B."/>
            <person name="Wortman J."/>
        </authorList>
    </citation>
    <scope>NUCLEOTIDE SEQUENCE [LARGE SCALE GENOMIC DNA]</scope>
    <source>
        <strain evidence="3">ATCC 50983 / TXsc</strain>
    </source>
</reference>
<dbReference type="Gene3D" id="2.60.40.10">
    <property type="entry name" value="Immunoglobulins"/>
    <property type="match status" value="1"/>
</dbReference>
<dbReference type="RefSeq" id="XP_002771146.1">
    <property type="nucleotide sequence ID" value="XM_002771100.1"/>
</dbReference>
<dbReference type="InParanoid" id="C5LJY2"/>